<feature type="transmembrane region" description="Helical" evidence="1">
    <location>
        <begin position="40"/>
        <end position="58"/>
    </location>
</feature>
<evidence type="ECO:0000313" key="5">
    <source>
        <dbReference type="Proteomes" id="UP000054826"/>
    </source>
</evidence>
<evidence type="ECO:0000313" key="4">
    <source>
        <dbReference type="Proteomes" id="UP000054632"/>
    </source>
</evidence>
<proteinExistence type="predicted"/>
<keyword evidence="1" id="KW-0812">Transmembrane</keyword>
<dbReference type="EMBL" id="JYDV01000013">
    <property type="protein sequence ID" value="KRZ42733.1"/>
    <property type="molecule type" value="Genomic_DNA"/>
</dbReference>
<keyword evidence="1" id="KW-1133">Transmembrane helix</keyword>
<evidence type="ECO:0000313" key="2">
    <source>
        <dbReference type="EMBL" id="KRY79703.1"/>
    </source>
</evidence>
<dbReference type="Proteomes" id="UP000054632">
    <property type="component" value="Unassembled WGS sequence"/>
</dbReference>
<reference evidence="4 5" key="1">
    <citation type="submission" date="2015-01" db="EMBL/GenBank/DDBJ databases">
        <title>Evolution of Trichinella species and genotypes.</title>
        <authorList>
            <person name="Korhonen P.K."/>
            <person name="Edoardo P."/>
            <person name="Giuseppe L.R."/>
            <person name="Gasser R.B."/>
        </authorList>
    </citation>
    <scope>NUCLEOTIDE SEQUENCE [LARGE SCALE GENOMIC DNA]</scope>
    <source>
        <strain evidence="2">ISS13</strain>
        <strain evidence="3">ISS176</strain>
    </source>
</reference>
<organism evidence="2 4">
    <name type="scientific">Trichinella pseudospiralis</name>
    <name type="common">Parasitic roundworm</name>
    <dbReference type="NCBI Taxonomy" id="6337"/>
    <lineage>
        <taxon>Eukaryota</taxon>
        <taxon>Metazoa</taxon>
        <taxon>Ecdysozoa</taxon>
        <taxon>Nematoda</taxon>
        <taxon>Enoplea</taxon>
        <taxon>Dorylaimia</taxon>
        <taxon>Trichinellida</taxon>
        <taxon>Trichinellidae</taxon>
        <taxon>Trichinella</taxon>
    </lineage>
</organism>
<name>A0A0V1F186_TRIPS</name>
<evidence type="ECO:0000256" key="1">
    <source>
        <dbReference type="SAM" id="Phobius"/>
    </source>
</evidence>
<keyword evidence="1" id="KW-0472">Membrane</keyword>
<evidence type="ECO:0000313" key="3">
    <source>
        <dbReference type="EMBL" id="KRZ42733.1"/>
    </source>
</evidence>
<accession>A0A0V1F186</accession>
<feature type="transmembrane region" description="Helical" evidence="1">
    <location>
        <begin position="12"/>
        <end position="34"/>
    </location>
</feature>
<dbReference type="EMBL" id="JYDR01000001">
    <property type="protein sequence ID" value="KRY79703.1"/>
    <property type="molecule type" value="Genomic_DNA"/>
</dbReference>
<comment type="caution">
    <text evidence="2">The sequence shown here is derived from an EMBL/GenBank/DDBJ whole genome shotgun (WGS) entry which is preliminary data.</text>
</comment>
<dbReference type="AlphaFoldDB" id="A0A0V1F186"/>
<sequence length="69" mass="8008">MNGMGEKYFDVISEWICSFYSATSFYCNLIALFGRIKMRVAIAISIDLLCVYAILIRTKKYLEILIQKN</sequence>
<gene>
    <name evidence="2" type="ORF">T4A_4363</name>
    <name evidence="3" type="ORF">T4C_5388</name>
</gene>
<dbReference type="Proteomes" id="UP000054826">
    <property type="component" value="Unassembled WGS sequence"/>
</dbReference>
<protein>
    <submittedName>
        <fullName evidence="2">Uncharacterized protein</fullName>
    </submittedName>
</protein>